<reference evidence="1" key="1">
    <citation type="journal article" date="2020" name="mSystems">
        <title>Genome- and Community-Level Interaction Insights into Carbon Utilization and Element Cycling Functions of Hydrothermarchaeota in Hydrothermal Sediment.</title>
        <authorList>
            <person name="Zhou Z."/>
            <person name="Liu Y."/>
            <person name="Xu W."/>
            <person name="Pan J."/>
            <person name="Luo Z.H."/>
            <person name="Li M."/>
        </authorList>
    </citation>
    <scope>NUCLEOTIDE SEQUENCE [LARGE SCALE GENOMIC DNA]</scope>
    <source>
        <strain evidence="1">HyVt-233</strain>
    </source>
</reference>
<organism evidence="1">
    <name type="scientific">Desulfofervidus auxilii</name>
    <dbReference type="NCBI Taxonomy" id="1621989"/>
    <lineage>
        <taxon>Bacteria</taxon>
        <taxon>Pseudomonadati</taxon>
        <taxon>Thermodesulfobacteriota</taxon>
        <taxon>Candidatus Desulfofervidia</taxon>
        <taxon>Candidatus Desulfofervidales</taxon>
        <taxon>Candidatus Desulfofervidaceae</taxon>
        <taxon>Candidatus Desulfofervidus</taxon>
    </lineage>
</organism>
<dbReference type="Proteomes" id="UP000886289">
    <property type="component" value="Unassembled WGS sequence"/>
</dbReference>
<proteinExistence type="predicted"/>
<protein>
    <submittedName>
        <fullName evidence="1">Uncharacterized protein</fullName>
    </submittedName>
</protein>
<gene>
    <name evidence="1" type="ORF">ENG63_07115</name>
</gene>
<comment type="caution">
    <text evidence="1">The sequence shown here is derived from an EMBL/GenBank/DDBJ whole genome shotgun (WGS) entry which is preliminary data.</text>
</comment>
<accession>A0A7C0YA01</accession>
<evidence type="ECO:0000313" key="1">
    <source>
        <dbReference type="EMBL" id="HDD44611.1"/>
    </source>
</evidence>
<dbReference type="AlphaFoldDB" id="A0A7C0YA01"/>
<dbReference type="EMBL" id="DRBS01000262">
    <property type="protein sequence ID" value="HDD44611.1"/>
    <property type="molecule type" value="Genomic_DNA"/>
</dbReference>
<name>A0A7C0YA01_DESA2</name>
<sequence length="122" mass="14606">MAKKILGRIYGAELKENIPVLLVSVLEREEKKPERIVLEIKQVKKENPEELLSGKWFKVNTSEFFNVIYRLCRLYFIHLLRSGVSIEHIRDTIFDIVRKSLYYAHKEFKSEEDKRIVRKDIL</sequence>